<sequence>MATGAYSQGQSLTLAIDIAKYKHNKSGPRVPPAVHGQSIPTGRFRLVWRDMHILPDAFYVSDRQGAPCPSSPSFCQLRGFSQQSTETFGTLPYLTIPPPPLFLGSKSSRAYGRCARHIEYAAAKPSQPSVFDAINYDTAYTDTVSATTKQYLHATICDRLQLTH</sequence>
<dbReference type="RefSeq" id="XP_015703292.1">
    <property type="nucleotide sequence ID" value="XM_015847030.1"/>
</dbReference>
<organism evidence="1 2">
    <name type="scientific">Paracoccidioides lutzii (strain ATCC MYA-826 / Pb01)</name>
    <name type="common">Paracoccidioides brasiliensis</name>
    <dbReference type="NCBI Taxonomy" id="502779"/>
    <lineage>
        <taxon>Eukaryota</taxon>
        <taxon>Fungi</taxon>
        <taxon>Dikarya</taxon>
        <taxon>Ascomycota</taxon>
        <taxon>Pezizomycotina</taxon>
        <taxon>Eurotiomycetes</taxon>
        <taxon>Eurotiomycetidae</taxon>
        <taxon>Onygenales</taxon>
        <taxon>Ajellomycetaceae</taxon>
        <taxon>Paracoccidioides</taxon>
    </lineage>
</organism>
<dbReference type="AlphaFoldDB" id="A0A0A2V2T8"/>
<dbReference type="EMBL" id="KN293995">
    <property type="protein sequence ID" value="KGQ01798.1"/>
    <property type="molecule type" value="Genomic_DNA"/>
</dbReference>
<dbReference type="HOGENOM" id="CLU_1619556_0_0_1"/>
<name>A0A0A2V2T8_PARBA</name>
<dbReference type="VEuPathDB" id="FungiDB:PAAG_11369"/>
<dbReference type="Proteomes" id="UP000002059">
    <property type="component" value="Partially assembled WGS sequence"/>
</dbReference>
<evidence type="ECO:0000313" key="2">
    <source>
        <dbReference type="Proteomes" id="UP000002059"/>
    </source>
</evidence>
<protein>
    <submittedName>
        <fullName evidence="1">Uncharacterized protein</fullName>
    </submittedName>
</protein>
<accession>A0A0A2V2T8</accession>
<gene>
    <name evidence="1" type="ORF">PAAG_11369</name>
</gene>
<reference evidence="1 2" key="1">
    <citation type="journal article" date="2011" name="PLoS Genet.">
        <title>Comparative genomic analysis of human fungal pathogens causing paracoccidioidomycosis.</title>
        <authorList>
            <person name="Desjardins C.A."/>
            <person name="Champion M.D."/>
            <person name="Holder J.W."/>
            <person name="Muszewska A."/>
            <person name="Goldberg J."/>
            <person name="Bailao A.M."/>
            <person name="Brigido M.M."/>
            <person name="Ferreira M.E."/>
            <person name="Garcia A.M."/>
            <person name="Grynberg M."/>
            <person name="Gujja S."/>
            <person name="Heiman D.I."/>
            <person name="Henn M.R."/>
            <person name="Kodira C.D."/>
            <person name="Leon-Narvaez H."/>
            <person name="Longo L.V."/>
            <person name="Ma L.J."/>
            <person name="Malavazi I."/>
            <person name="Matsuo A.L."/>
            <person name="Morais F.V."/>
            <person name="Pereira M."/>
            <person name="Rodriguez-Brito S."/>
            <person name="Sakthikumar S."/>
            <person name="Salem-Izacc S.M."/>
            <person name="Sykes S.M."/>
            <person name="Teixeira M.M."/>
            <person name="Vallejo M.C."/>
            <person name="Walter M.E."/>
            <person name="Yandava C."/>
            <person name="Young S."/>
            <person name="Zeng Q."/>
            <person name="Zucker J."/>
            <person name="Felipe M.S."/>
            <person name="Goldman G.H."/>
            <person name="Haas B.J."/>
            <person name="McEwen J.G."/>
            <person name="Nino-Vega G."/>
            <person name="Puccia R."/>
            <person name="San-Blas G."/>
            <person name="Soares C.M."/>
            <person name="Birren B.W."/>
            <person name="Cuomo C.A."/>
        </authorList>
    </citation>
    <scope>NUCLEOTIDE SEQUENCE [LARGE SCALE GENOMIC DNA]</scope>
    <source>
        <strain evidence="2">ATCC MYA-826 / Pb01</strain>
    </source>
</reference>
<proteinExistence type="predicted"/>
<dbReference type="GeneID" id="26970395"/>
<keyword evidence="2" id="KW-1185">Reference proteome</keyword>
<evidence type="ECO:0000313" key="1">
    <source>
        <dbReference type="EMBL" id="KGQ01798.1"/>
    </source>
</evidence>
<dbReference type="KEGG" id="pbl:PAAG_11369"/>